<keyword evidence="1" id="KW-0802">TPR repeat</keyword>
<organism evidence="4 5">
    <name type="scientific">Stieleria varia</name>
    <dbReference type="NCBI Taxonomy" id="2528005"/>
    <lineage>
        <taxon>Bacteria</taxon>
        <taxon>Pseudomonadati</taxon>
        <taxon>Planctomycetota</taxon>
        <taxon>Planctomycetia</taxon>
        <taxon>Pirellulales</taxon>
        <taxon>Pirellulaceae</taxon>
        <taxon>Stieleria</taxon>
    </lineage>
</organism>
<dbReference type="InterPro" id="IPR015943">
    <property type="entry name" value="WD40/YVTN_repeat-like_dom_sf"/>
</dbReference>
<dbReference type="InterPro" id="IPR011990">
    <property type="entry name" value="TPR-like_helical_dom_sf"/>
</dbReference>
<evidence type="ECO:0000313" key="4">
    <source>
        <dbReference type="EMBL" id="TWU05502.1"/>
    </source>
</evidence>
<dbReference type="Gene3D" id="1.25.40.10">
    <property type="entry name" value="Tetratricopeptide repeat domain"/>
    <property type="match status" value="1"/>
</dbReference>
<dbReference type="PANTHER" id="PTHR34512:SF30">
    <property type="entry name" value="OUTER MEMBRANE PROTEIN ASSEMBLY FACTOR BAMB"/>
    <property type="match status" value="1"/>
</dbReference>
<dbReference type="PROSITE" id="PS50005">
    <property type="entry name" value="TPR"/>
    <property type="match status" value="1"/>
</dbReference>
<dbReference type="Pfam" id="PF13360">
    <property type="entry name" value="PQQ_2"/>
    <property type="match status" value="2"/>
</dbReference>
<feature type="domain" description="Pyrrolo-quinoline quinone repeat" evidence="3">
    <location>
        <begin position="578"/>
        <end position="703"/>
    </location>
</feature>
<dbReference type="SUPFAM" id="SSF48452">
    <property type="entry name" value="TPR-like"/>
    <property type="match status" value="1"/>
</dbReference>
<dbReference type="Proteomes" id="UP000320176">
    <property type="component" value="Unassembled WGS sequence"/>
</dbReference>
<keyword evidence="5" id="KW-1185">Reference proteome</keyword>
<feature type="region of interest" description="Disordered" evidence="2">
    <location>
        <begin position="1515"/>
        <end position="1538"/>
    </location>
</feature>
<dbReference type="EMBL" id="SJPN01000002">
    <property type="protein sequence ID" value="TWU05502.1"/>
    <property type="molecule type" value="Genomic_DNA"/>
</dbReference>
<accession>A0A5C6B259</accession>
<dbReference type="Gene3D" id="2.130.10.10">
    <property type="entry name" value="YVTN repeat-like/Quinoprotein amine dehydrogenase"/>
    <property type="match status" value="2"/>
</dbReference>
<proteinExistence type="predicted"/>
<gene>
    <name evidence="4" type="primary">bamB_1</name>
    <name evidence="4" type="ORF">Pla52n_12160</name>
</gene>
<dbReference type="SUPFAM" id="SSF50998">
    <property type="entry name" value="Quinoprotein alcohol dehydrogenase-like"/>
    <property type="match status" value="2"/>
</dbReference>
<feature type="repeat" description="TPR" evidence="1">
    <location>
        <begin position="747"/>
        <end position="780"/>
    </location>
</feature>
<evidence type="ECO:0000259" key="3">
    <source>
        <dbReference type="Pfam" id="PF13360"/>
    </source>
</evidence>
<dbReference type="InterPro" id="IPR019734">
    <property type="entry name" value="TPR_rpt"/>
</dbReference>
<reference evidence="4 5" key="1">
    <citation type="submission" date="2019-02" db="EMBL/GenBank/DDBJ databases">
        <title>Deep-cultivation of Planctomycetes and their phenomic and genomic characterization uncovers novel biology.</title>
        <authorList>
            <person name="Wiegand S."/>
            <person name="Jogler M."/>
            <person name="Boedeker C."/>
            <person name="Pinto D."/>
            <person name="Vollmers J."/>
            <person name="Rivas-Marin E."/>
            <person name="Kohn T."/>
            <person name="Peeters S.H."/>
            <person name="Heuer A."/>
            <person name="Rast P."/>
            <person name="Oberbeckmann S."/>
            <person name="Bunk B."/>
            <person name="Jeske O."/>
            <person name="Meyerdierks A."/>
            <person name="Storesund J.E."/>
            <person name="Kallscheuer N."/>
            <person name="Luecker S."/>
            <person name="Lage O.M."/>
            <person name="Pohl T."/>
            <person name="Merkel B.J."/>
            <person name="Hornburger P."/>
            <person name="Mueller R.-W."/>
            <person name="Bruemmer F."/>
            <person name="Labrenz M."/>
            <person name="Spormann A.M."/>
            <person name="Op Den Camp H."/>
            <person name="Overmann J."/>
            <person name="Amann R."/>
            <person name="Jetten M.S.M."/>
            <person name="Mascher T."/>
            <person name="Medema M.H."/>
            <person name="Devos D.P."/>
            <person name="Kaster A.-K."/>
            <person name="Ovreas L."/>
            <person name="Rohde M."/>
            <person name="Galperin M.Y."/>
            <person name="Jogler C."/>
        </authorList>
    </citation>
    <scope>NUCLEOTIDE SEQUENCE [LARGE SCALE GENOMIC DNA]</scope>
    <source>
        <strain evidence="4 5">Pla52n</strain>
    </source>
</reference>
<evidence type="ECO:0000256" key="1">
    <source>
        <dbReference type="PROSITE-ProRule" id="PRU00339"/>
    </source>
</evidence>
<comment type="caution">
    <text evidence="4">The sequence shown here is derived from an EMBL/GenBank/DDBJ whole genome shotgun (WGS) entry which is preliminary data.</text>
</comment>
<sequence length="1538" mass="169676">MYCALIALSAILGADHVSAQNMIIQNGQPASGRFIEPPRWLLQQVREAESAIEKEQYSEAVVRLGDLLQGEDVNADGEAFAGQDYFLSIDPLVSVQRLDESVLKKCRDMIGNLPEAARETYELRYGPLAQRELDEAAQSRDWQRLRDVRRKFFHTAAGYTASYLLAVREMQTGHPLAASALLDDVVSQQRAIKQIGQGVRVLHSAACSVSGRDVPDPPVANNATVVLGGSETTLPSSDQWPAWLDEHFSVTIDRAGGEMAEYRFLGGGSNRNETRAGEMPIGNASWVVPTVNSTAEERMIMEESERLVSSGKLPPPSWSPLRIGDHVLMRCTERLRGIDHRTGKRIWEWPWYSADNNVEDDETVVDLAGPDENPTDVLVQRVWNDLPYGQVTSDGERVFMLDSLESVQPVMFNAVIGIQGTLPKSKEGNTLVALELATEGKLLWRLGQGESEGTPLSEAFFLGAPLPVDGRLYAMVEISGDISLVCLDPASGELLWLQQLVSMESLGVEYDAVRRISGATPTYHEGVLICPTGAGVTIAIDLGDRMLRWGRSYPRKATVPRGYNTQQSAPDAEALMQRWHHGSAIASGRYVVQSPSETDQMFCWDVLSGKTSFNTKQRESALYVAGIQDDQCLIVGPNEVQAIDLATGSTKWTTKSDLLPSGEQIVGRGVFGIDSYLLPVSGNQLFQISLEDGSLLQHRSVNFSVGNLVAVDGEILSQSPTQLSLVSGEKSLAQWVEQAIAATPDDVNVLVQQAQLYVQRDERTKALEVLDKARELEPDNDDALALSVSAMLGMYRADPDQSDDFIDELSALIHDSSQRMEFLALRIQKSLRDEMPIDAIRQLTEFSSEVIDQPTSALEAGHSLTETTRQAAPSSWISARAAEVRSVAQRTEKLTDVNQIVSDYLENKSVGSNSLLRRLLRFYQPLGVGELSRRYAKNLLQQDETLAAERAAMGIAVPPNTPVKQTDTENQTETSDAIDSEYALMLAEVYARGRFGADALNWLAAAGPIDEQSERVAEIEKLAKGSQPETASALDVKSQVQLNWSSERLGNPGYNRMNVRSVAQPSLSGCLTFEGWNVISDQTSVWTQDPLGEPRRLSIQRIPTGNDDAYEVAIHGGIMLMIRPGEITAVDLFNLREQPSSAVVLWRRNLGNSDAAMSRRRSAISKFGSQHTRYSMSSRGQEFRVGPILGDRVVVLQGGELMAIDILTNETLWRNSEAPISGSIVTDGHEVAVVRHVGVRSGVLENEIALFDVLDGKKNTTRPWQHGEVWETNGRNVLAYSPGEDPTLYDVKLVDAFTDEVLLSMQSPVKQQSKLSAPKGYGEIVGNRYMVLLDTLGQLTVWDIQEGKEICRQEVTADDRLISIHCLLSEGRLLVMPERYEAPSDLVTRSNNEHLTVHGVYAISLESGDLQWERTFDEPWGCTLSQPYRSPVVFFTRSITTHEPNKRTRTVRLDVQMLDISDGKTLHEELAKEVASNSNGLATQVRVSPWQNQVVARIESETLVYTFAAFANGNQTENDTAEKESNEPGLSGRPLEDE</sequence>
<protein>
    <submittedName>
        <fullName evidence="4">Outer membrane protein assembly factor BamB</fullName>
    </submittedName>
</protein>
<dbReference type="PANTHER" id="PTHR34512">
    <property type="entry name" value="CELL SURFACE PROTEIN"/>
    <property type="match status" value="1"/>
</dbReference>
<dbReference type="InterPro" id="IPR011047">
    <property type="entry name" value="Quinoprotein_ADH-like_sf"/>
</dbReference>
<evidence type="ECO:0000256" key="2">
    <source>
        <dbReference type="SAM" id="MobiDB-lite"/>
    </source>
</evidence>
<name>A0A5C6B259_9BACT</name>
<feature type="domain" description="Pyrrolo-quinoline quinone repeat" evidence="3">
    <location>
        <begin position="428"/>
        <end position="549"/>
    </location>
</feature>
<dbReference type="InterPro" id="IPR002372">
    <property type="entry name" value="PQQ_rpt_dom"/>
</dbReference>
<evidence type="ECO:0000313" key="5">
    <source>
        <dbReference type="Proteomes" id="UP000320176"/>
    </source>
</evidence>